<accession>A0A1J1HC16</accession>
<dbReference type="GO" id="GO:0044528">
    <property type="term" value="P:regulation of mitochondrial mRNA stability"/>
    <property type="evidence" value="ECO:0007669"/>
    <property type="project" value="TreeGrafter"/>
</dbReference>
<dbReference type="EMBL" id="LN835309">
    <property type="protein sequence ID" value="CRH02638.1"/>
    <property type="molecule type" value="Genomic_DNA"/>
</dbReference>
<evidence type="ECO:0000256" key="1">
    <source>
        <dbReference type="SAM" id="Coils"/>
    </source>
</evidence>
<dbReference type="AlphaFoldDB" id="A0A1J1HC16"/>
<feature type="region of interest" description="Disordered" evidence="2">
    <location>
        <begin position="729"/>
        <end position="748"/>
    </location>
</feature>
<dbReference type="RefSeq" id="XP_028535158.1">
    <property type="nucleotide sequence ID" value="XM_028679446.1"/>
</dbReference>
<dbReference type="GO" id="GO:0035770">
    <property type="term" value="C:ribonucleoprotein granule"/>
    <property type="evidence" value="ECO:0007669"/>
    <property type="project" value="TreeGrafter"/>
</dbReference>
<dbReference type="InterPro" id="IPR050870">
    <property type="entry name" value="FAST_kinase"/>
</dbReference>
<feature type="domain" description="RNA-editing substrate-binding complex 8 protein HEAT repeats" evidence="3">
    <location>
        <begin position="94"/>
        <end position="274"/>
    </location>
</feature>
<feature type="domain" description="RNA-editing substrate-binding complex 6 protein" evidence="4">
    <location>
        <begin position="314"/>
        <end position="485"/>
    </location>
</feature>
<evidence type="ECO:0000313" key="5">
    <source>
        <dbReference type="EMBL" id="CRH02638.1"/>
    </source>
</evidence>
<reference evidence="5 6" key="1">
    <citation type="submission" date="2015-04" db="EMBL/GenBank/DDBJ databases">
        <authorList>
            <consortium name="Pathogen Informatics"/>
        </authorList>
    </citation>
    <scope>NUCLEOTIDE SEQUENCE [LARGE SCALE GENOMIC DNA]</scope>
    <source>
        <strain evidence="5 6">SGS1</strain>
    </source>
</reference>
<name>A0A1J1HC16_PLARL</name>
<dbReference type="InterPro" id="IPR058977">
    <property type="entry name" value="RESC8_HEAT"/>
</dbReference>
<keyword evidence="1" id="KW-0175">Coiled coil</keyword>
<evidence type="ECO:0000313" key="6">
    <source>
        <dbReference type="Proteomes" id="UP000220158"/>
    </source>
</evidence>
<feature type="coiled-coil region" evidence="1">
    <location>
        <begin position="507"/>
        <end position="585"/>
    </location>
</feature>
<dbReference type="Pfam" id="PF26188">
    <property type="entry name" value="RESC6"/>
    <property type="match status" value="1"/>
</dbReference>
<dbReference type="Proteomes" id="UP000220158">
    <property type="component" value="Chromosome 14"/>
</dbReference>
<dbReference type="GO" id="GO:0005759">
    <property type="term" value="C:mitochondrial matrix"/>
    <property type="evidence" value="ECO:0007669"/>
    <property type="project" value="TreeGrafter"/>
</dbReference>
<feature type="compositionally biased region" description="Basic residues" evidence="2">
    <location>
        <begin position="738"/>
        <end position="748"/>
    </location>
</feature>
<dbReference type="GO" id="GO:0003723">
    <property type="term" value="F:RNA binding"/>
    <property type="evidence" value="ECO:0007669"/>
    <property type="project" value="TreeGrafter"/>
</dbReference>
<evidence type="ECO:0000259" key="3">
    <source>
        <dbReference type="Pfam" id="PF26172"/>
    </source>
</evidence>
<proteinExistence type="predicted"/>
<dbReference type="GO" id="GO:0000963">
    <property type="term" value="P:mitochondrial RNA processing"/>
    <property type="evidence" value="ECO:0007669"/>
    <property type="project" value="TreeGrafter"/>
</dbReference>
<dbReference type="VEuPathDB" id="PlasmoDB:PRELSG_1437100"/>
<dbReference type="InterPro" id="IPR058917">
    <property type="entry name" value="RESC6_dom"/>
</dbReference>
<dbReference type="OrthoDB" id="430737at2759"/>
<evidence type="ECO:0000259" key="4">
    <source>
        <dbReference type="Pfam" id="PF26188"/>
    </source>
</evidence>
<protein>
    <submittedName>
        <fullName evidence="5">Uncharacterized protein</fullName>
    </submittedName>
</protein>
<dbReference type="GeneID" id="39738803"/>
<dbReference type="Pfam" id="PF26172">
    <property type="entry name" value="RESC8"/>
    <property type="match status" value="1"/>
</dbReference>
<dbReference type="OMA" id="YEEKMHF"/>
<keyword evidence="6" id="KW-1185">Reference proteome</keyword>
<dbReference type="PANTHER" id="PTHR21228">
    <property type="entry name" value="FAST LEU-RICH DOMAIN-CONTAINING"/>
    <property type="match status" value="1"/>
</dbReference>
<dbReference type="KEGG" id="prel:PRELSG_1437100"/>
<dbReference type="PANTHER" id="PTHR21228:SF40">
    <property type="entry name" value="LD45607P"/>
    <property type="match status" value="1"/>
</dbReference>
<gene>
    <name evidence="5" type="ORF">PRELSG_1437100</name>
</gene>
<sequence>MIFNSFKNIIKNGNIIIRKKPIFEYNVRYMKNKRRGLKEQPRKKPLDIEKKIKNPDKYEEKMHFDNLCKGELYLPESCKAKKLAMLCNRLFYFNINDEDLLDRYAQRAIVIANSMSTKEISLILNTMRKFNHKNEKLLETFAKYIPSKLHKGVPQDISLILNAYSHFNYIDKNLFNRICEEIPHKIPHFQHNHISSVINAFYKLKIKDKIIIDDMADEIVERINEFDTKSLTNIINSFSKLNYRNENKKVIWEKFIEAVKNLNKQFNLLEVILITNAFCKKRMKNKNIYNFLNEILNYHIFEKKSLNSNNAFLLCTAAHSFAYIKFYSKKLFDFIISYFSDENNYISLDSQHFSQLIYSFSVFNINNPIFVDVFIKMSCKRIENKELNEQTLSTIAYSFAKLKIRNTKFFVLLSSYIIKEKINLSAQSLSLICYSYSKLRIKSEILFYFLSIQIFQSMNMLTKQGLSIILSSYSNLKIFNVKLFTLINKYLNLYSDNFTSEECLLICKNYENILKNMNNEMENKSNDKNLLMRMSNTKKELSNFVQILKEKIKFFENKIDSKSNISLKDNEKEQKEEEYDEDNEESFFSIFNQNDILNDDPKEENEELNHFINSDKLLETFDDTHDVKKKEDTLKIYEKMFLNNAESTNSNRISLMNEELSKKLHSILDNQNKQIEENKMSENKSAKSLIELMTANKPPKINYDKENLIKSAEQVETEFIKAYINEKDESNGSSKIGRNSKKRKKKVNKILSKKYEPVDDLSTLQKKWNNFYEK</sequence>
<evidence type="ECO:0000256" key="2">
    <source>
        <dbReference type="SAM" id="MobiDB-lite"/>
    </source>
</evidence>
<organism evidence="5 6">
    <name type="scientific">Plasmodium relictum</name>
    <dbReference type="NCBI Taxonomy" id="85471"/>
    <lineage>
        <taxon>Eukaryota</taxon>
        <taxon>Sar</taxon>
        <taxon>Alveolata</taxon>
        <taxon>Apicomplexa</taxon>
        <taxon>Aconoidasida</taxon>
        <taxon>Haemosporida</taxon>
        <taxon>Plasmodiidae</taxon>
        <taxon>Plasmodium</taxon>
        <taxon>Plasmodium (Haemamoeba)</taxon>
    </lineage>
</organism>